<keyword evidence="3" id="KW-1185">Reference proteome</keyword>
<protein>
    <recommendedName>
        <fullName evidence="4">Outer membrane protein assembly factor BamE</fullName>
    </recommendedName>
</protein>
<reference evidence="2 3" key="1">
    <citation type="submission" date="2023-01" db="EMBL/GenBank/DDBJ databases">
        <title>Psychroserpens ponticola sp. nov., isolated from seawater.</title>
        <authorList>
            <person name="Kristyanto S."/>
            <person name="Jung J."/>
            <person name="Kim J.M."/>
            <person name="Jeon C.O."/>
        </authorList>
    </citation>
    <scope>NUCLEOTIDE SEQUENCE [LARGE SCALE GENOMIC DNA]</scope>
    <source>
        <strain evidence="2 3">MSW6</strain>
    </source>
</reference>
<keyword evidence="1" id="KW-0472">Membrane</keyword>
<organism evidence="2 3">
    <name type="scientific">Psychroserpens ponticola</name>
    <dbReference type="NCBI Taxonomy" id="2932268"/>
    <lineage>
        <taxon>Bacteria</taxon>
        <taxon>Pseudomonadati</taxon>
        <taxon>Bacteroidota</taxon>
        <taxon>Flavobacteriia</taxon>
        <taxon>Flavobacteriales</taxon>
        <taxon>Flavobacteriaceae</taxon>
        <taxon>Psychroserpens</taxon>
    </lineage>
</organism>
<keyword evidence="1" id="KW-0812">Transmembrane</keyword>
<gene>
    <name evidence="2" type="ORF">MUN68_015225</name>
</gene>
<feature type="transmembrane region" description="Helical" evidence="1">
    <location>
        <begin position="12"/>
        <end position="31"/>
    </location>
</feature>
<dbReference type="EMBL" id="CP116221">
    <property type="protein sequence ID" value="WCO01403.1"/>
    <property type="molecule type" value="Genomic_DNA"/>
</dbReference>
<proteinExistence type="predicted"/>
<sequence length="121" mass="14336">MVQLKKLKRNDKIGLFFFVAFVLSTSLIYLFEERFDKNVWSTQPSKRHQMVDHIIESQMLLDKTKDEVLFLLGEPNSSFSEEKYIFLYRLGQAPSFFESNREQLLVAFKNNRVYKVSLATE</sequence>
<keyword evidence="1" id="KW-1133">Transmembrane helix</keyword>
<evidence type="ECO:0000313" key="3">
    <source>
        <dbReference type="Proteomes" id="UP001202717"/>
    </source>
</evidence>
<evidence type="ECO:0008006" key="4">
    <source>
        <dbReference type="Google" id="ProtNLM"/>
    </source>
</evidence>
<evidence type="ECO:0000313" key="2">
    <source>
        <dbReference type="EMBL" id="WCO01403.1"/>
    </source>
</evidence>
<name>A0ABY7RW87_9FLAO</name>
<accession>A0ABY7RW87</accession>
<dbReference type="RefSeq" id="WP_249993339.1">
    <property type="nucleotide sequence ID" value="NZ_CP116221.1"/>
</dbReference>
<evidence type="ECO:0000256" key="1">
    <source>
        <dbReference type="SAM" id="Phobius"/>
    </source>
</evidence>
<dbReference type="Proteomes" id="UP001202717">
    <property type="component" value="Chromosome"/>
</dbReference>